<dbReference type="OrthoDB" id="5862433at2759"/>
<comment type="similarity">
    <text evidence="3">Belongs to the krueppel C2H2-type zinc-finger protein family.</text>
</comment>
<accession>A0A8J2LYA7</accession>
<sequence>MYLSHYLTVLVLPLYVAQITVSNDQSMQEGIENEGKIETVANDSEASKKQYQCEVCGVLFGRSTTLWNHKMMHKDEKNYNCEICNKAFKWSGNLKNHKLTHGNVRPFKCHVCNKTFKRPHDLKKHNLTHGNERPYKCHMCSKTFKVSRNLKRHQLTHGNVQNGQYTVSTIRSKMDNVVIMAFGNDHISFKIPQSWQEPWRQKVFC</sequence>
<comment type="caution">
    <text evidence="15">The sequence shown here is derived from an EMBL/GenBank/DDBJ whole genome shotgun (WGS) entry which is preliminary data.</text>
</comment>
<dbReference type="SMART" id="SM00355">
    <property type="entry name" value="ZnF_C2H2"/>
    <property type="match status" value="4"/>
</dbReference>
<dbReference type="PROSITE" id="PS50157">
    <property type="entry name" value="ZINC_FINGER_C2H2_2"/>
    <property type="match status" value="4"/>
</dbReference>
<evidence type="ECO:0000256" key="12">
    <source>
        <dbReference type="PROSITE-ProRule" id="PRU00042"/>
    </source>
</evidence>
<dbReference type="PROSITE" id="PS00028">
    <property type="entry name" value="ZINC_FINGER_C2H2_1"/>
    <property type="match status" value="4"/>
</dbReference>
<keyword evidence="4" id="KW-0479">Metal-binding</keyword>
<keyword evidence="9" id="KW-0238">DNA-binding</keyword>
<protein>
    <recommendedName>
        <fullName evidence="14">C2H2-type domain-containing protein</fullName>
    </recommendedName>
</protein>
<dbReference type="PANTHER" id="PTHR16515">
    <property type="entry name" value="PR DOMAIN ZINC FINGER PROTEIN"/>
    <property type="match status" value="1"/>
</dbReference>
<gene>
    <name evidence="15" type="ORF">CJOHNSTONI_LOCUS226</name>
</gene>
<dbReference type="Gene3D" id="3.30.160.60">
    <property type="entry name" value="Classic Zinc Finger"/>
    <property type="match status" value="4"/>
</dbReference>
<feature type="domain" description="C2H2-type" evidence="14">
    <location>
        <begin position="79"/>
        <end position="106"/>
    </location>
</feature>
<proteinExistence type="inferred from homology"/>
<dbReference type="SUPFAM" id="SSF57667">
    <property type="entry name" value="beta-beta-alpha zinc fingers"/>
    <property type="match status" value="2"/>
</dbReference>
<evidence type="ECO:0000256" key="8">
    <source>
        <dbReference type="ARBA" id="ARBA00023015"/>
    </source>
</evidence>
<dbReference type="EMBL" id="CAKAEH010000055">
    <property type="protein sequence ID" value="CAG9529665.1"/>
    <property type="molecule type" value="Genomic_DNA"/>
</dbReference>
<evidence type="ECO:0000256" key="7">
    <source>
        <dbReference type="ARBA" id="ARBA00022833"/>
    </source>
</evidence>
<reference evidence="15" key="1">
    <citation type="submission" date="2021-09" db="EMBL/GenBank/DDBJ databases">
        <authorList>
            <consortium name="Pathogen Informatics"/>
        </authorList>
    </citation>
    <scope>NUCLEOTIDE SEQUENCE</scope>
</reference>
<dbReference type="GO" id="GO:0010468">
    <property type="term" value="P:regulation of gene expression"/>
    <property type="evidence" value="ECO:0007669"/>
    <property type="project" value="TreeGrafter"/>
</dbReference>
<feature type="domain" description="C2H2-type" evidence="14">
    <location>
        <begin position="51"/>
        <end position="78"/>
    </location>
</feature>
<feature type="domain" description="C2H2-type" evidence="14">
    <location>
        <begin position="107"/>
        <end position="134"/>
    </location>
</feature>
<dbReference type="FunFam" id="3.30.160.60:FF:000870">
    <property type="entry name" value="zinc finger protein 197 isoform X1"/>
    <property type="match status" value="1"/>
</dbReference>
<evidence type="ECO:0000256" key="1">
    <source>
        <dbReference type="ARBA" id="ARBA00003767"/>
    </source>
</evidence>
<feature type="domain" description="C2H2-type" evidence="14">
    <location>
        <begin position="135"/>
        <end position="162"/>
    </location>
</feature>
<dbReference type="InterPro" id="IPR050331">
    <property type="entry name" value="Zinc_finger"/>
</dbReference>
<keyword evidence="6 12" id="KW-0863">Zinc-finger</keyword>
<evidence type="ECO:0000256" key="9">
    <source>
        <dbReference type="ARBA" id="ARBA00023125"/>
    </source>
</evidence>
<keyword evidence="7" id="KW-0862">Zinc</keyword>
<dbReference type="Proteomes" id="UP000746747">
    <property type="component" value="Unassembled WGS sequence"/>
</dbReference>
<evidence type="ECO:0000256" key="3">
    <source>
        <dbReference type="ARBA" id="ARBA00006991"/>
    </source>
</evidence>
<evidence type="ECO:0000313" key="15">
    <source>
        <dbReference type="EMBL" id="CAG9529665.1"/>
    </source>
</evidence>
<dbReference type="FunFam" id="3.30.160.60:FF:000145">
    <property type="entry name" value="Zinc finger protein 574"/>
    <property type="match status" value="1"/>
</dbReference>
<dbReference type="FunFam" id="3.30.160.60:FF:000771">
    <property type="entry name" value="zinc finger protein 648"/>
    <property type="match status" value="1"/>
</dbReference>
<dbReference type="AlphaFoldDB" id="A0A8J2LYA7"/>
<evidence type="ECO:0000256" key="13">
    <source>
        <dbReference type="SAM" id="SignalP"/>
    </source>
</evidence>
<comment type="subcellular location">
    <subcellularLocation>
        <location evidence="2">Nucleus</location>
    </subcellularLocation>
</comment>
<evidence type="ECO:0000256" key="5">
    <source>
        <dbReference type="ARBA" id="ARBA00022737"/>
    </source>
</evidence>
<keyword evidence="13" id="KW-0732">Signal</keyword>
<keyword evidence="11" id="KW-0539">Nucleus</keyword>
<dbReference type="InterPro" id="IPR013087">
    <property type="entry name" value="Znf_C2H2_type"/>
</dbReference>
<dbReference type="PANTHER" id="PTHR16515:SF49">
    <property type="entry name" value="GASTRULA ZINC FINGER PROTEIN XLCGF49.1-LIKE-RELATED"/>
    <property type="match status" value="1"/>
</dbReference>
<evidence type="ECO:0000256" key="11">
    <source>
        <dbReference type="ARBA" id="ARBA00023242"/>
    </source>
</evidence>
<name>A0A8J2LYA7_9BILA</name>
<keyword evidence="5" id="KW-0677">Repeat</keyword>
<dbReference type="GO" id="GO:0003677">
    <property type="term" value="F:DNA binding"/>
    <property type="evidence" value="ECO:0007669"/>
    <property type="project" value="UniProtKB-KW"/>
</dbReference>
<dbReference type="GO" id="GO:0005634">
    <property type="term" value="C:nucleus"/>
    <property type="evidence" value="ECO:0007669"/>
    <property type="project" value="UniProtKB-SubCell"/>
</dbReference>
<dbReference type="Pfam" id="PF00096">
    <property type="entry name" value="zf-C2H2"/>
    <property type="match status" value="4"/>
</dbReference>
<feature type="chain" id="PRO_5035234430" description="C2H2-type domain-containing protein" evidence="13">
    <location>
        <begin position="23"/>
        <end position="205"/>
    </location>
</feature>
<keyword evidence="10" id="KW-0804">Transcription</keyword>
<keyword evidence="16" id="KW-1185">Reference proteome</keyword>
<dbReference type="GO" id="GO:0008270">
    <property type="term" value="F:zinc ion binding"/>
    <property type="evidence" value="ECO:0007669"/>
    <property type="project" value="UniProtKB-KW"/>
</dbReference>
<evidence type="ECO:0000259" key="14">
    <source>
        <dbReference type="PROSITE" id="PS50157"/>
    </source>
</evidence>
<feature type="signal peptide" evidence="13">
    <location>
        <begin position="1"/>
        <end position="22"/>
    </location>
</feature>
<evidence type="ECO:0000256" key="4">
    <source>
        <dbReference type="ARBA" id="ARBA00022723"/>
    </source>
</evidence>
<evidence type="ECO:0000256" key="10">
    <source>
        <dbReference type="ARBA" id="ARBA00023163"/>
    </source>
</evidence>
<evidence type="ECO:0000256" key="2">
    <source>
        <dbReference type="ARBA" id="ARBA00004123"/>
    </source>
</evidence>
<comment type="function">
    <text evidence="1">May be involved in transcriptional regulation.</text>
</comment>
<evidence type="ECO:0000256" key="6">
    <source>
        <dbReference type="ARBA" id="ARBA00022771"/>
    </source>
</evidence>
<dbReference type="InterPro" id="IPR036236">
    <property type="entry name" value="Znf_C2H2_sf"/>
</dbReference>
<evidence type="ECO:0000313" key="16">
    <source>
        <dbReference type="Proteomes" id="UP000746747"/>
    </source>
</evidence>
<keyword evidence="8" id="KW-0805">Transcription regulation</keyword>
<organism evidence="15 16">
    <name type="scientific">Cercopithifilaria johnstoni</name>
    <dbReference type="NCBI Taxonomy" id="2874296"/>
    <lineage>
        <taxon>Eukaryota</taxon>
        <taxon>Metazoa</taxon>
        <taxon>Ecdysozoa</taxon>
        <taxon>Nematoda</taxon>
        <taxon>Chromadorea</taxon>
        <taxon>Rhabditida</taxon>
        <taxon>Spirurina</taxon>
        <taxon>Spiruromorpha</taxon>
        <taxon>Filarioidea</taxon>
        <taxon>Onchocercidae</taxon>
        <taxon>Cercopithifilaria</taxon>
    </lineage>
</organism>